<dbReference type="OrthoDB" id="283783at2"/>
<reference evidence="1 2" key="1">
    <citation type="submission" date="2019-04" db="EMBL/GenBank/DDBJ databases">
        <title>Taxonomy of novel Haliea sp. from mangrove soil of West Coast of India.</title>
        <authorList>
            <person name="Verma A."/>
            <person name="Kumar P."/>
            <person name="Krishnamurthi S."/>
        </authorList>
    </citation>
    <scope>NUCLEOTIDE SEQUENCE [LARGE SCALE GENOMIC DNA]</scope>
    <source>
        <strain evidence="1 2">SAOS-164</strain>
    </source>
</reference>
<name>A0A4Z0LYL0_9GAMM</name>
<keyword evidence="2" id="KW-1185">Reference proteome</keyword>
<proteinExistence type="predicted"/>
<dbReference type="EMBL" id="SRLE01000011">
    <property type="protein sequence ID" value="TGD72175.1"/>
    <property type="molecule type" value="Genomic_DNA"/>
</dbReference>
<gene>
    <name evidence="1" type="ORF">E4634_16030</name>
</gene>
<dbReference type="AlphaFoldDB" id="A0A4Z0LYL0"/>
<evidence type="ECO:0000313" key="1">
    <source>
        <dbReference type="EMBL" id="TGD72175.1"/>
    </source>
</evidence>
<dbReference type="RefSeq" id="WP_135445664.1">
    <property type="nucleotide sequence ID" value="NZ_SRLE01000011.1"/>
</dbReference>
<protein>
    <submittedName>
        <fullName evidence="1">DUF4276 family protein</fullName>
    </submittedName>
</protein>
<dbReference type="Proteomes" id="UP000298050">
    <property type="component" value="Unassembled WGS sequence"/>
</dbReference>
<dbReference type="InterPro" id="IPR025455">
    <property type="entry name" value="DUF4276"/>
</dbReference>
<sequence length="185" mass="20365">MAQLVFFLEEPSAREMLQGVLPKFLPEDFTTQFVVFEGKQDLEKRLPIRLRAWQHPDSLFVVMRDQDSGDCGTIKAGLVGKCAAAGKPEAVVRIACRELESFYLGDLAAVATAIGPGNLGNQQQKAKFRDPDRLGNPAEELKKIAPTYQKVAGSRAIAPHMNLDNNRSRSFNVLLAGVKKLIGEE</sequence>
<organism evidence="1 2">
    <name type="scientific">Mangrovimicrobium sediminis</name>
    <dbReference type="NCBI Taxonomy" id="2562682"/>
    <lineage>
        <taxon>Bacteria</taxon>
        <taxon>Pseudomonadati</taxon>
        <taxon>Pseudomonadota</taxon>
        <taxon>Gammaproteobacteria</taxon>
        <taxon>Cellvibrionales</taxon>
        <taxon>Halieaceae</taxon>
        <taxon>Mangrovimicrobium</taxon>
    </lineage>
</organism>
<comment type="caution">
    <text evidence="1">The sequence shown here is derived from an EMBL/GenBank/DDBJ whole genome shotgun (WGS) entry which is preliminary data.</text>
</comment>
<dbReference type="Pfam" id="PF14103">
    <property type="entry name" value="DUF4276"/>
    <property type="match status" value="1"/>
</dbReference>
<accession>A0A4Z0LYL0</accession>
<evidence type="ECO:0000313" key="2">
    <source>
        <dbReference type="Proteomes" id="UP000298050"/>
    </source>
</evidence>